<keyword evidence="2" id="KW-0732">Signal</keyword>
<organism evidence="3 4">
    <name type="scientific">Methylobacterium iners</name>
    <dbReference type="NCBI Taxonomy" id="418707"/>
    <lineage>
        <taxon>Bacteria</taxon>
        <taxon>Pseudomonadati</taxon>
        <taxon>Pseudomonadota</taxon>
        <taxon>Alphaproteobacteria</taxon>
        <taxon>Hyphomicrobiales</taxon>
        <taxon>Methylobacteriaceae</taxon>
        <taxon>Methylobacterium</taxon>
    </lineage>
</organism>
<reference evidence="3" key="2">
    <citation type="submission" date="2021-08" db="EMBL/GenBank/DDBJ databases">
        <authorList>
            <person name="Tani A."/>
            <person name="Ola A."/>
            <person name="Ogura Y."/>
            <person name="Katsura K."/>
            <person name="Hayashi T."/>
        </authorList>
    </citation>
    <scope>NUCLEOTIDE SEQUENCE</scope>
    <source>
        <strain evidence="3">DSM 19015</strain>
    </source>
</reference>
<keyword evidence="4" id="KW-1185">Reference proteome</keyword>
<feature type="region of interest" description="Disordered" evidence="1">
    <location>
        <begin position="26"/>
        <end position="67"/>
    </location>
</feature>
<comment type="caution">
    <text evidence="3">The sequence shown here is derived from an EMBL/GenBank/DDBJ whole genome shotgun (WGS) entry which is preliminary data.</text>
</comment>
<name>A0ABQ4S4F5_9HYPH</name>
<feature type="signal peptide" evidence="2">
    <location>
        <begin position="1"/>
        <end position="21"/>
    </location>
</feature>
<dbReference type="Proteomes" id="UP001055125">
    <property type="component" value="Unassembled WGS sequence"/>
</dbReference>
<evidence type="ECO:0000313" key="3">
    <source>
        <dbReference type="EMBL" id="GJD96642.1"/>
    </source>
</evidence>
<sequence>MRLIIRMLAIALYCSPSPVLAQSNNVQRLPSRDSNSSQAARGTTDPQTILSEADPLENLAVGNPRPQQEWKGRHFLLRTAPGPRPNYGYIGDHVTIIDNGAGQNGPSTAGYARGTSILKSGFPLTSSPVGELDGQLVFVRQSGPTPTDESSASDLDGIQINVQQAGDPGYMAGTELLATRINPNAPYSQTHSVGVQLAIVDPFGKNGETGRSRYSGVNRLSFGIAALANLGALDRAFYATNTASGTWEDFAYFGSPGIPLFRVKGTDGSIVLGNNSNSVILSKNELNQLTVKSSNGPAAQVQTVPGPWSTYTPDVAAQAGGALGKVNSSGRFQIVGKRLDLIVRVQWGAGGRGTGTGGLVVGLPSNLTARGFCVGAGRDQANGSMLQGFITSGGSTLNINRYDNGSPIVSAADINVSLVCEIN</sequence>
<accession>A0ABQ4S4F5</accession>
<dbReference type="EMBL" id="BPQP01000065">
    <property type="protein sequence ID" value="GJD96642.1"/>
    <property type="molecule type" value="Genomic_DNA"/>
</dbReference>
<protein>
    <recommendedName>
        <fullName evidence="5">Phosphodiester glycosidase domain-containing protein</fullName>
    </recommendedName>
</protein>
<feature type="compositionally biased region" description="Polar residues" evidence="1">
    <location>
        <begin position="26"/>
        <end position="50"/>
    </location>
</feature>
<feature type="chain" id="PRO_5046024172" description="Phosphodiester glycosidase domain-containing protein" evidence="2">
    <location>
        <begin position="22"/>
        <end position="423"/>
    </location>
</feature>
<gene>
    <name evidence="3" type="ORF">OCOJLMKI_3865</name>
</gene>
<evidence type="ECO:0000256" key="2">
    <source>
        <dbReference type="SAM" id="SignalP"/>
    </source>
</evidence>
<evidence type="ECO:0000256" key="1">
    <source>
        <dbReference type="SAM" id="MobiDB-lite"/>
    </source>
</evidence>
<evidence type="ECO:0008006" key="5">
    <source>
        <dbReference type="Google" id="ProtNLM"/>
    </source>
</evidence>
<evidence type="ECO:0000313" key="4">
    <source>
        <dbReference type="Proteomes" id="UP001055125"/>
    </source>
</evidence>
<reference evidence="3" key="1">
    <citation type="journal article" date="2021" name="Front. Microbiol.">
        <title>Comprehensive Comparative Genomics and Phenotyping of Methylobacterium Species.</title>
        <authorList>
            <person name="Alessa O."/>
            <person name="Ogura Y."/>
            <person name="Fujitani Y."/>
            <person name="Takami H."/>
            <person name="Hayashi T."/>
            <person name="Sahin N."/>
            <person name="Tani A."/>
        </authorList>
    </citation>
    <scope>NUCLEOTIDE SEQUENCE</scope>
    <source>
        <strain evidence="3">DSM 19015</strain>
    </source>
</reference>
<proteinExistence type="predicted"/>
<dbReference type="RefSeq" id="WP_238245734.1">
    <property type="nucleotide sequence ID" value="NZ_BPQP01000065.1"/>
</dbReference>